<evidence type="ECO:0000259" key="2">
    <source>
        <dbReference type="Pfam" id="PF12697"/>
    </source>
</evidence>
<sequence>MDVRSRNNVTVSGRADGRPLVFSHGFGCDQNMWRLVAPAFEAEHRVVLFDHVGAGNSDLSAWRPERYSSLRGYASDVLELLDELDLRDAVFVGHSVSAMIGVLAANEDPSRFGALVLVGPSPRYVDDGDYVGGFTAEDIEELLDSLDSNYLGWSAAMAPAIMGNPERPELGRELTESFCRTDPEIARHFARVTFLSDNRDDLAGVSVPTLVLQCREDVIAHRRVGEFVHRAVPGSEFVVLDATGHCPNLSAPGETTAAIRDFLDRSGSARP</sequence>
<keyword evidence="3" id="KW-0378">Hydrolase</keyword>
<dbReference type="Gene3D" id="3.40.50.1820">
    <property type="entry name" value="alpha/beta hydrolase"/>
    <property type="match status" value="1"/>
</dbReference>
<dbReference type="EMBL" id="NSDM01000005">
    <property type="protein sequence ID" value="MDQ2585065.1"/>
    <property type="molecule type" value="Genomic_DNA"/>
</dbReference>
<dbReference type="PRINTS" id="PR00111">
    <property type="entry name" value="ABHYDROLASE"/>
</dbReference>
<proteinExistence type="inferred from homology"/>
<dbReference type="InterPro" id="IPR000073">
    <property type="entry name" value="AB_hydrolase_1"/>
</dbReference>
<evidence type="ECO:0000256" key="1">
    <source>
        <dbReference type="ARBA" id="ARBA00008645"/>
    </source>
</evidence>
<dbReference type="PANTHER" id="PTHR43039">
    <property type="entry name" value="ESTERASE-RELATED"/>
    <property type="match status" value="1"/>
</dbReference>
<comment type="similarity">
    <text evidence="1">Belongs to the AB hydrolase superfamily.</text>
</comment>
<dbReference type="Pfam" id="PF12697">
    <property type="entry name" value="Abhydrolase_6"/>
    <property type="match status" value="1"/>
</dbReference>
<organism evidence="3 4">
    <name type="scientific">Saccharothrix yanglingensis</name>
    <dbReference type="NCBI Taxonomy" id="659496"/>
    <lineage>
        <taxon>Bacteria</taxon>
        <taxon>Bacillati</taxon>
        <taxon>Actinomycetota</taxon>
        <taxon>Actinomycetes</taxon>
        <taxon>Pseudonocardiales</taxon>
        <taxon>Pseudonocardiaceae</taxon>
        <taxon>Saccharothrix</taxon>
    </lineage>
</organism>
<evidence type="ECO:0000313" key="4">
    <source>
        <dbReference type="Proteomes" id="UP001225605"/>
    </source>
</evidence>
<reference evidence="3 4" key="1">
    <citation type="submission" date="2017-06" db="EMBL/GenBank/DDBJ databases">
        <title>Cultured bacterium strain Saccharothrix yanglingensis Hhs.015.</title>
        <authorList>
            <person name="Xia Y."/>
        </authorList>
    </citation>
    <scope>NUCLEOTIDE SEQUENCE [LARGE SCALE GENOMIC DNA]</scope>
    <source>
        <strain evidence="3 4">Hhs.015</strain>
    </source>
</reference>
<dbReference type="SUPFAM" id="SSF53474">
    <property type="entry name" value="alpha/beta-Hydrolases"/>
    <property type="match status" value="1"/>
</dbReference>
<name>A0ABU0WYX7_9PSEU</name>
<comment type="caution">
    <text evidence="3">The sequence shown here is derived from an EMBL/GenBank/DDBJ whole genome shotgun (WGS) entry which is preliminary data.</text>
</comment>
<accession>A0ABU0WYX7</accession>
<keyword evidence="4" id="KW-1185">Reference proteome</keyword>
<dbReference type="InterPro" id="IPR029058">
    <property type="entry name" value="AB_hydrolase_fold"/>
</dbReference>
<dbReference type="GO" id="GO:0016787">
    <property type="term" value="F:hydrolase activity"/>
    <property type="evidence" value="ECO:0007669"/>
    <property type="project" value="UniProtKB-KW"/>
</dbReference>
<evidence type="ECO:0000313" key="3">
    <source>
        <dbReference type="EMBL" id="MDQ2585065.1"/>
    </source>
</evidence>
<gene>
    <name evidence="3" type="ORF">CKY47_13960</name>
</gene>
<dbReference type="Proteomes" id="UP001225605">
    <property type="component" value="Unassembled WGS sequence"/>
</dbReference>
<dbReference type="RefSeq" id="WP_306746230.1">
    <property type="nucleotide sequence ID" value="NZ_NSDM01000005.1"/>
</dbReference>
<protein>
    <submittedName>
        <fullName evidence="3">Alpha/beta hydrolase</fullName>
    </submittedName>
</protein>
<feature type="domain" description="AB hydrolase-1" evidence="2">
    <location>
        <begin position="20"/>
        <end position="258"/>
    </location>
</feature>